<dbReference type="SUPFAM" id="SSF51735">
    <property type="entry name" value="NAD(P)-binding Rossmann-fold domains"/>
    <property type="match status" value="1"/>
</dbReference>
<evidence type="ECO:0000313" key="3">
    <source>
        <dbReference type="EMBL" id="TKJ43926.1"/>
    </source>
</evidence>
<evidence type="ECO:0000313" key="4">
    <source>
        <dbReference type="Proteomes" id="UP000317778"/>
    </source>
</evidence>
<dbReference type="InterPro" id="IPR036291">
    <property type="entry name" value="NAD(P)-bd_dom_sf"/>
</dbReference>
<sequence>MKVLVTGADKFLGSHLVDRLVAENEDVVALDPTGGRGFITTKARVYRHDYRSENLQKLFEKERVDVVCHFAYEHSLVNSFERPLQNADHIIYALILLELCKQYQVKRVIYGSSTAVYGNPQYLPCDEEHPTHPVSPVGVTQRTVENYLYSYWVNFGLDHAILRTANVYGPRQSLGPEGRIISILIGQMLQGKQVIINGDGWQERDFVFFSDVIDAAIAAIRLPERKTKRAASVDFIYNLGTGEGVAINRIFAMLKERIPYELKPVRGPQLPCEVFEMRLDAHHAGTSLGFKPKVGLEEGIDRTLLWFKKELNV</sequence>
<dbReference type="Gene3D" id="3.40.50.720">
    <property type="entry name" value="NAD(P)-binding Rossmann-like Domain"/>
    <property type="match status" value="1"/>
</dbReference>
<gene>
    <name evidence="3" type="ORF">CEE36_02070</name>
</gene>
<dbReference type="PANTHER" id="PTHR43000">
    <property type="entry name" value="DTDP-D-GLUCOSE 4,6-DEHYDRATASE-RELATED"/>
    <property type="match status" value="1"/>
</dbReference>
<protein>
    <submittedName>
        <fullName evidence="3">UDP-glucose 4-epimerase</fullName>
    </submittedName>
</protein>
<comment type="similarity">
    <text evidence="1">Belongs to the NAD(P)-dependent epimerase/dehydratase family.</text>
</comment>
<proteinExistence type="inferred from homology"/>
<dbReference type="Pfam" id="PF01370">
    <property type="entry name" value="Epimerase"/>
    <property type="match status" value="1"/>
</dbReference>
<evidence type="ECO:0000259" key="2">
    <source>
        <dbReference type="Pfam" id="PF01370"/>
    </source>
</evidence>
<feature type="domain" description="NAD-dependent epimerase/dehydratase" evidence="2">
    <location>
        <begin position="3"/>
        <end position="228"/>
    </location>
</feature>
<reference evidence="3 4" key="1">
    <citation type="submission" date="2017-06" db="EMBL/GenBank/DDBJ databases">
        <title>Novel microbial phyla capable of carbon fixation and sulfur reduction in deep-sea sediments.</title>
        <authorList>
            <person name="Huang J."/>
            <person name="Baker B."/>
            <person name="Wang Y."/>
        </authorList>
    </citation>
    <scope>NUCLEOTIDE SEQUENCE [LARGE SCALE GENOMIC DNA]</scope>
    <source>
        <strain evidence="3">B3_TA06</strain>
    </source>
</reference>
<accession>A0A532V9R7</accession>
<name>A0A532V9R7_UNCT6</name>
<dbReference type="AlphaFoldDB" id="A0A532V9R7"/>
<dbReference type="EMBL" id="NJBO01000002">
    <property type="protein sequence ID" value="TKJ43926.1"/>
    <property type="molecule type" value="Genomic_DNA"/>
</dbReference>
<evidence type="ECO:0000256" key="1">
    <source>
        <dbReference type="ARBA" id="ARBA00007637"/>
    </source>
</evidence>
<dbReference type="InterPro" id="IPR001509">
    <property type="entry name" value="Epimerase_deHydtase"/>
</dbReference>
<dbReference type="Proteomes" id="UP000317778">
    <property type="component" value="Unassembled WGS sequence"/>
</dbReference>
<comment type="caution">
    <text evidence="3">The sequence shown here is derived from an EMBL/GenBank/DDBJ whole genome shotgun (WGS) entry which is preliminary data.</text>
</comment>
<organism evidence="3 4">
    <name type="scientific">candidate division TA06 bacterium B3_TA06</name>
    <dbReference type="NCBI Taxonomy" id="2012487"/>
    <lineage>
        <taxon>Bacteria</taxon>
        <taxon>Bacteria division TA06</taxon>
    </lineage>
</organism>